<keyword evidence="3 5" id="KW-0378">Hydrolase</keyword>
<keyword evidence="8" id="KW-1185">Reference proteome</keyword>
<evidence type="ECO:0000256" key="5">
    <source>
        <dbReference type="PIRNR" id="PIRNR005536"/>
    </source>
</evidence>
<dbReference type="CDD" id="cd14791">
    <property type="entry name" value="GH36"/>
    <property type="match status" value="1"/>
</dbReference>
<keyword evidence="4 5" id="KW-0326">Glycosidase</keyword>
<comment type="similarity">
    <text evidence="5">Belongs to the glycosyl hydrolase.</text>
</comment>
<evidence type="ECO:0000256" key="3">
    <source>
        <dbReference type="ARBA" id="ARBA00022801"/>
    </source>
</evidence>
<evidence type="ECO:0000313" key="8">
    <source>
        <dbReference type="Proteomes" id="UP000766486"/>
    </source>
</evidence>
<comment type="caution">
    <text evidence="7">The sequence shown here is derived from an EMBL/GenBank/DDBJ whole genome shotgun (WGS) entry which is preliminary data.</text>
</comment>
<dbReference type="Pfam" id="PF16875">
    <property type="entry name" value="Glyco_hydro_36N"/>
    <property type="match status" value="1"/>
</dbReference>
<comment type="catalytic activity">
    <reaction evidence="1 5">
        <text>Hydrolysis of terminal, non-reducing alpha-D-galactose residues in alpha-D-galactosides, including galactose oligosaccharides, galactomannans and galactolipids.</text>
        <dbReference type="EC" id="3.2.1.22"/>
    </reaction>
</comment>
<dbReference type="EMBL" id="CABFNS010000937">
    <property type="protein sequence ID" value="VUC37246.1"/>
    <property type="molecule type" value="Genomic_DNA"/>
</dbReference>
<proteinExistence type="inferred from homology"/>
<name>A0ABY6V4J8_BIOOC</name>
<evidence type="ECO:0000256" key="4">
    <source>
        <dbReference type="ARBA" id="ARBA00023295"/>
    </source>
</evidence>
<dbReference type="Proteomes" id="UP000766486">
    <property type="component" value="Unassembled WGS sequence"/>
</dbReference>
<gene>
    <name evidence="7" type="ORF">CLO192961_LOCUS466315</name>
</gene>
<reference evidence="7 8" key="1">
    <citation type="submission" date="2019-06" db="EMBL/GenBank/DDBJ databases">
        <authorList>
            <person name="Broberg M."/>
        </authorList>
    </citation>
    <scope>NUCLEOTIDE SEQUENCE [LARGE SCALE GENOMIC DNA]</scope>
</reference>
<dbReference type="Pfam" id="PF02065">
    <property type="entry name" value="Melibiase"/>
    <property type="match status" value="1"/>
</dbReference>
<evidence type="ECO:0000256" key="2">
    <source>
        <dbReference type="ARBA" id="ARBA00012755"/>
    </source>
</evidence>
<dbReference type="InterPro" id="IPR050985">
    <property type="entry name" value="Alpha-glycosidase_related"/>
</dbReference>
<dbReference type="InterPro" id="IPR002252">
    <property type="entry name" value="Glyco_hydro_36"/>
</dbReference>
<dbReference type="PRINTS" id="PR00743">
    <property type="entry name" value="GLHYDRLASE36"/>
</dbReference>
<dbReference type="InterPro" id="IPR038417">
    <property type="entry name" value="Alpga-gal_N_sf"/>
</dbReference>
<evidence type="ECO:0000259" key="6">
    <source>
        <dbReference type="Pfam" id="PF16875"/>
    </source>
</evidence>
<dbReference type="Gene3D" id="3.20.20.70">
    <property type="entry name" value="Aldolase class I"/>
    <property type="match status" value="1"/>
</dbReference>
<protein>
    <recommendedName>
        <fullName evidence="2 5">Alpha-galactosidase</fullName>
        <ecNumber evidence="2 5">3.2.1.22</ecNumber>
    </recommendedName>
</protein>
<dbReference type="SUPFAM" id="SSF51445">
    <property type="entry name" value="(Trans)glycosidases"/>
    <property type="match status" value="1"/>
</dbReference>
<evidence type="ECO:0000256" key="1">
    <source>
        <dbReference type="ARBA" id="ARBA00001255"/>
    </source>
</evidence>
<evidence type="ECO:0000313" key="7">
    <source>
        <dbReference type="EMBL" id="VUC37246.1"/>
    </source>
</evidence>
<comment type="function">
    <text evidence="5">Hydrolyzes a variety of simple alpha-D-galactoside as well as more complex molecules such as oligosaccharides and polysaccharides.</text>
</comment>
<sequence length="717" mass="80288">MPDVQIIKWHTEALKMDFLVNKDGVVCIKHILPTTTEPLPRASPNFESSELPMVSLRISGEGGGDTKTAKTLIGTTLSERLQYQSHRISKREDGSSETLVIECGDDITGIHVATDFTIYGSIPVVRTQATISNTSTSTDIVLTNVCSLTVGDMTASSYRWFEDYSMLYANSTWFREAQWEERTLPSVGLDNNGILELGDGLMASLAHFELSSRGSFSTGGHLPMGILKHRNNEDTWMWQVESNGSWRWDIGDFKDSIYLAAGGPTSNNHGWRKRLSPGESFVSVPAACCRVQGDEQAAFAAMTDYRRRIRRPHNDMERMPIIFNDYMNCLMGDPDENKISALLEPVALLGAEYFVIDAGWYADDGNWWDDVGLWAPSSKRFPSGFMTLMDKIRSKGLIPGLWLEPEVVGICSVIGTRLPEEAFFQEDGQRVIEKRRWSLDYRHPAVIAWMNKVMHNLINHYGVKYFKFDYNIDVLQGTDVDGPGTAAAAHLEHQRAYLAWVRALLDNYPGVVIETCSGGANRLDYAMLAVHSIQSTSDQQEPKLYASIAAACPTAVTPEQSASWAYPQPEWDDELNAFSLVNSMMGRLYLSGRLDRLSANQLVIVREGVDVYKQMRGHLRLAHAIWPLGLPKWRDDWVAMGLVSADKKTTHIAIWRRGGPTKMDIPLRKVPSAPTDGNLTVLFPTMFKTMADWDGTTGTLRLELPDTPCARVLRLEF</sequence>
<dbReference type="InterPro" id="IPR017853">
    <property type="entry name" value="GH"/>
</dbReference>
<dbReference type="InterPro" id="IPR013785">
    <property type="entry name" value="Aldolase_TIM"/>
</dbReference>
<dbReference type="Gene3D" id="2.70.98.60">
    <property type="entry name" value="alpha-galactosidase from lactobacil brevis"/>
    <property type="match status" value="1"/>
</dbReference>
<dbReference type="EC" id="3.2.1.22" evidence="2 5"/>
<dbReference type="PIRSF" id="PIRSF005536">
    <property type="entry name" value="Agal"/>
    <property type="match status" value="1"/>
</dbReference>
<dbReference type="PANTHER" id="PTHR43053">
    <property type="entry name" value="GLYCOSIDASE FAMILY 31"/>
    <property type="match status" value="1"/>
</dbReference>
<dbReference type="PANTHER" id="PTHR43053:SF3">
    <property type="entry name" value="ALPHA-GALACTOSIDASE C-RELATED"/>
    <property type="match status" value="1"/>
</dbReference>
<organism evidence="7 8">
    <name type="scientific">Bionectria ochroleuca</name>
    <name type="common">Gliocladium roseum</name>
    <dbReference type="NCBI Taxonomy" id="29856"/>
    <lineage>
        <taxon>Eukaryota</taxon>
        <taxon>Fungi</taxon>
        <taxon>Dikarya</taxon>
        <taxon>Ascomycota</taxon>
        <taxon>Pezizomycotina</taxon>
        <taxon>Sordariomycetes</taxon>
        <taxon>Hypocreomycetidae</taxon>
        <taxon>Hypocreales</taxon>
        <taxon>Bionectriaceae</taxon>
        <taxon>Clonostachys</taxon>
    </lineage>
</organism>
<feature type="domain" description="Glycosyl hydrolase family 36 N-terminal" evidence="6">
    <location>
        <begin position="49"/>
        <end position="184"/>
    </location>
</feature>
<dbReference type="InterPro" id="IPR031704">
    <property type="entry name" value="Glyco_hydro_36_N"/>
</dbReference>
<accession>A0ABY6V4J8</accession>